<evidence type="ECO:0000259" key="2">
    <source>
        <dbReference type="PROSITE" id="PS50089"/>
    </source>
</evidence>
<accession>A0ABV2SKF7</accession>
<dbReference type="Proteomes" id="UP001549366">
    <property type="component" value="Unassembled WGS sequence"/>
</dbReference>
<evidence type="ECO:0000259" key="3">
    <source>
        <dbReference type="PROSITE" id="PS50157"/>
    </source>
</evidence>
<keyword evidence="5" id="KW-1185">Reference proteome</keyword>
<feature type="domain" description="RING-type" evidence="2">
    <location>
        <begin position="143"/>
        <end position="184"/>
    </location>
</feature>
<dbReference type="EMBL" id="JBEWTB010000002">
    <property type="protein sequence ID" value="MET4758243.1"/>
    <property type="molecule type" value="Genomic_DNA"/>
</dbReference>
<dbReference type="InterPro" id="IPR013083">
    <property type="entry name" value="Znf_RING/FYVE/PHD"/>
</dbReference>
<dbReference type="Gene3D" id="3.30.40.10">
    <property type="entry name" value="Zinc/RING finger domain, C3HC4 (zinc finger)"/>
    <property type="match status" value="1"/>
</dbReference>
<keyword evidence="1" id="KW-0479">Metal-binding</keyword>
<name>A0ABV2SKF7_9GAMM</name>
<dbReference type="SUPFAM" id="SSF57850">
    <property type="entry name" value="RING/U-box"/>
    <property type="match status" value="1"/>
</dbReference>
<reference evidence="4 5" key="1">
    <citation type="submission" date="2024-06" db="EMBL/GenBank/DDBJ databases">
        <title>Genomic Encyclopedia of Type Strains, Phase V (KMG-V): Genome sequencing to study the core and pangenomes of soil and plant-associated prokaryotes.</title>
        <authorList>
            <person name="Whitman W."/>
        </authorList>
    </citation>
    <scope>NUCLEOTIDE SEQUENCE [LARGE SCALE GENOMIC DNA]</scope>
    <source>
        <strain evidence="4 5">NE40</strain>
    </source>
</reference>
<dbReference type="InterPro" id="IPR013087">
    <property type="entry name" value="Znf_C2H2_type"/>
</dbReference>
<gene>
    <name evidence="4" type="ORF">V5J35_003435</name>
</gene>
<organism evidence="4 5">
    <name type="scientific">Endozoicomonas lisbonensis</name>
    <dbReference type="NCBI Taxonomy" id="3120522"/>
    <lineage>
        <taxon>Bacteria</taxon>
        <taxon>Pseudomonadati</taxon>
        <taxon>Pseudomonadota</taxon>
        <taxon>Gammaproteobacteria</taxon>
        <taxon>Oceanospirillales</taxon>
        <taxon>Endozoicomonadaceae</taxon>
        <taxon>Endozoicomonas</taxon>
    </lineage>
</organism>
<dbReference type="PROSITE" id="PS50157">
    <property type="entry name" value="ZINC_FINGER_C2H2_2"/>
    <property type="match status" value="1"/>
</dbReference>
<dbReference type="PROSITE" id="PS50089">
    <property type="entry name" value="ZF_RING_2"/>
    <property type="match status" value="1"/>
</dbReference>
<evidence type="ECO:0000313" key="4">
    <source>
        <dbReference type="EMBL" id="MET4758243.1"/>
    </source>
</evidence>
<dbReference type="Pfam" id="PF13639">
    <property type="entry name" value="zf-RING_2"/>
    <property type="match status" value="1"/>
</dbReference>
<evidence type="ECO:0000256" key="1">
    <source>
        <dbReference type="PROSITE-ProRule" id="PRU00042"/>
    </source>
</evidence>
<dbReference type="PROSITE" id="PS00028">
    <property type="entry name" value="ZINC_FINGER_C2H2_1"/>
    <property type="match status" value="1"/>
</dbReference>
<proteinExistence type="predicted"/>
<dbReference type="SMART" id="SM00184">
    <property type="entry name" value="RING"/>
    <property type="match status" value="1"/>
</dbReference>
<protein>
    <recommendedName>
        <fullName evidence="6">RING-type domain-containing protein</fullName>
    </recommendedName>
</protein>
<dbReference type="RefSeq" id="WP_354008344.1">
    <property type="nucleotide sequence ID" value="NZ_JBEWTA010000001.1"/>
</dbReference>
<dbReference type="InterPro" id="IPR001841">
    <property type="entry name" value="Znf_RING"/>
</dbReference>
<keyword evidence="1" id="KW-0863">Zinc-finger</keyword>
<evidence type="ECO:0000313" key="5">
    <source>
        <dbReference type="Proteomes" id="UP001549366"/>
    </source>
</evidence>
<comment type="caution">
    <text evidence="4">The sequence shown here is derived from an EMBL/GenBank/DDBJ whole genome shotgun (WGS) entry which is preliminary data.</text>
</comment>
<feature type="domain" description="C2H2-type" evidence="3">
    <location>
        <begin position="52"/>
        <end position="77"/>
    </location>
</feature>
<evidence type="ECO:0008006" key="6">
    <source>
        <dbReference type="Google" id="ProtNLM"/>
    </source>
</evidence>
<sequence>MPYCELCDLGFLGEPGMFLYEKHIKSHLSRRLVEISSFQNGDSTLNVQRLGWFCKICGFKFHQSDELREHIDDAHEGFLDYSSALPVREGDVFTKAREDIAFNKLLIFSFASASESDATVENLREHTWHKNRLAAENMATNQCPICFMPLQFQASRSISCRHEFHESCIVTHVSFNGRFCPLCRELFYW</sequence>
<keyword evidence="1" id="KW-0862">Zinc</keyword>